<comment type="caution">
    <text evidence="2">The sequence shown here is derived from an EMBL/GenBank/DDBJ whole genome shotgun (WGS) entry which is preliminary data.</text>
</comment>
<feature type="compositionally biased region" description="Polar residues" evidence="1">
    <location>
        <begin position="463"/>
        <end position="485"/>
    </location>
</feature>
<feature type="compositionally biased region" description="Polar residues" evidence="1">
    <location>
        <begin position="709"/>
        <end position="731"/>
    </location>
</feature>
<feature type="compositionally biased region" description="Low complexity" evidence="1">
    <location>
        <begin position="560"/>
        <end position="571"/>
    </location>
</feature>
<feature type="compositionally biased region" description="Polar residues" evidence="1">
    <location>
        <begin position="744"/>
        <end position="754"/>
    </location>
</feature>
<evidence type="ECO:0000313" key="2">
    <source>
        <dbReference type="EMBL" id="GFO45511.1"/>
    </source>
</evidence>
<accession>A0AAV4DNS3</accession>
<evidence type="ECO:0000256" key="1">
    <source>
        <dbReference type="SAM" id="MobiDB-lite"/>
    </source>
</evidence>
<feature type="region of interest" description="Disordered" evidence="1">
    <location>
        <begin position="681"/>
        <end position="765"/>
    </location>
</feature>
<keyword evidence="3" id="KW-1185">Reference proteome</keyword>
<evidence type="ECO:0000313" key="3">
    <source>
        <dbReference type="Proteomes" id="UP000735302"/>
    </source>
</evidence>
<dbReference type="EMBL" id="BLXT01008064">
    <property type="protein sequence ID" value="GFO45511.1"/>
    <property type="molecule type" value="Genomic_DNA"/>
</dbReference>
<feature type="region of interest" description="Disordered" evidence="1">
    <location>
        <begin position="456"/>
        <end position="488"/>
    </location>
</feature>
<dbReference type="AlphaFoldDB" id="A0AAV4DNS3"/>
<gene>
    <name evidence="2" type="ORF">PoB_007201600</name>
</gene>
<reference evidence="2 3" key="1">
    <citation type="journal article" date="2021" name="Elife">
        <title>Chloroplast acquisition without the gene transfer in kleptoplastic sea slugs, Plakobranchus ocellatus.</title>
        <authorList>
            <person name="Maeda T."/>
            <person name="Takahashi S."/>
            <person name="Yoshida T."/>
            <person name="Shimamura S."/>
            <person name="Takaki Y."/>
            <person name="Nagai Y."/>
            <person name="Toyoda A."/>
            <person name="Suzuki Y."/>
            <person name="Arimoto A."/>
            <person name="Ishii H."/>
            <person name="Satoh N."/>
            <person name="Nishiyama T."/>
            <person name="Hasebe M."/>
            <person name="Maruyama T."/>
            <person name="Minagawa J."/>
            <person name="Obokata J."/>
            <person name="Shigenobu S."/>
        </authorList>
    </citation>
    <scope>NUCLEOTIDE SEQUENCE [LARGE SCALE GENOMIC DNA]</scope>
</reference>
<organism evidence="2 3">
    <name type="scientific">Plakobranchus ocellatus</name>
    <dbReference type="NCBI Taxonomy" id="259542"/>
    <lineage>
        <taxon>Eukaryota</taxon>
        <taxon>Metazoa</taxon>
        <taxon>Spiralia</taxon>
        <taxon>Lophotrochozoa</taxon>
        <taxon>Mollusca</taxon>
        <taxon>Gastropoda</taxon>
        <taxon>Heterobranchia</taxon>
        <taxon>Euthyneura</taxon>
        <taxon>Panpulmonata</taxon>
        <taxon>Sacoglossa</taxon>
        <taxon>Placobranchoidea</taxon>
        <taxon>Plakobranchidae</taxon>
        <taxon>Plakobranchus</taxon>
    </lineage>
</organism>
<proteinExistence type="predicted"/>
<feature type="region of interest" description="Disordered" evidence="1">
    <location>
        <begin position="503"/>
        <end position="575"/>
    </location>
</feature>
<dbReference type="Proteomes" id="UP000735302">
    <property type="component" value="Unassembled WGS sequence"/>
</dbReference>
<protein>
    <submittedName>
        <fullName evidence="2">Uncharacterized protein</fullName>
    </submittedName>
</protein>
<name>A0AAV4DNS3_9GAST</name>
<sequence length="814" mass="91380">MPVVRILRKQTNLQMCPAQAILLRKFYLSSFGNSLSTSLRALQAPLSPTPGWGILRHLSVSPNLLIFAKLTSFISKLAIEPDSPQRPLESKLANKADAELDTMHKEIVDKNINFLEEYDKNLDMLVKQVKPLPKEISQNKVTKRTYKKKERAQKTKEKLRFFQSDKLSRPTVTAQFKGTFAFLQTIGIPCDELRYFPDIQRMTKDEILMCIDRLKSYGIHKVFSLFLIHRTLADMKIAAVTASPRKIRDRRTPVPQLRQVRLYLSLCQMLEKPDLDIIPLLDMLTTENGFESMATLHTKVKKLLSMGATAEIIWANLELLTMSKDIFDKKIKLYKHSRPSVNTPFPVALFLSKSFVAFQERLNVGQDILEIAEMLDISPADFQACWGFRKLNTAELVQKVRMCIKVGINKKDIFNNLSMLNSIPTEKCYEVTTGFQETGLPASIFILKEMDQANGINGGHFSHNGSRSLNKQTQNEEAIKQNGSEEGSWESAVLMQDEFTQGWASDSEETEQMPSSAQQRPAPIKKNRQRKPAGLSVQSDNKNFTPVIRGLTIENKSSSKKQTSSWKKSASNNTVESSKRSRRVLFNLVAHLLSLEPQALSNMFRCCLSITSVHRVDITRNLDFLLTSSASGGGGFTLEQLAQCPLILVHPHGRVKAVTRSVAEMVDSYLVSSSCLLTESSSTSTISPAPSLWDDLHDDDKDEEEGEQSRNFVQNQGHDTIQNSGPNSRPSLSAPDSPRGENFLQCQSRNNAGNKHTPFQPAADTTDPVSLKKLLFSNPQRHLNLLQYLLEKDSSFSLGASGAHVDSGFLNRPF</sequence>
<feature type="compositionally biased region" description="Low complexity" evidence="1">
    <location>
        <begin position="681"/>
        <end position="692"/>
    </location>
</feature>